<dbReference type="AlphaFoldDB" id="A0AAN8IEA6"/>
<proteinExistence type="predicted"/>
<protein>
    <submittedName>
        <fullName evidence="1">Uncharacterized protein</fullName>
    </submittedName>
</protein>
<name>A0AAN8IEA6_TRICO</name>
<evidence type="ECO:0000313" key="1">
    <source>
        <dbReference type="EMBL" id="KAK5971459.1"/>
    </source>
</evidence>
<dbReference type="EMBL" id="WIXE01017754">
    <property type="protein sequence ID" value="KAK5971459.1"/>
    <property type="molecule type" value="Genomic_DNA"/>
</dbReference>
<organism evidence="1 2">
    <name type="scientific">Trichostrongylus colubriformis</name>
    <name type="common">Black scour worm</name>
    <dbReference type="NCBI Taxonomy" id="6319"/>
    <lineage>
        <taxon>Eukaryota</taxon>
        <taxon>Metazoa</taxon>
        <taxon>Ecdysozoa</taxon>
        <taxon>Nematoda</taxon>
        <taxon>Chromadorea</taxon>
        <taxon>Rhabditida</taxon>
        <taxon>Rhabditina</taxon>
        <taxon>Rhabditomorpha</taxon>
        <taxon>Strongyloidea</taxon>
        <taxon>Trichostrongylidae</taxon>
        <taxon>Trichostrongylus</taxon>
    </lineage>
</organism>
<keyword evidence="2" id="KW-1185">Reference proteome</keyword>
<comment type="caution">
    <text evidence="1">The sequence shown here is derived from an EMBL/GenBank/DDBJ whole genome shotgun (WGS) entry which is preliminary data.</text>
</comment>
<accession>A0AAN8IEA6</accession>
<evidence type="ECO:0000313" key="2">
    <source>
        <dbReference type="Proteomes" id="UP001331761"/>
    </source>
</evidence>
<gene>
    <name evidence="1" type="ORF">GCK32_022297</name>
</gene>
<dbReference type="Proteomes" id="UP001331761">
    <property type="component" value="Unassembled WGS sequence"/>
</dbReference>
<reference evidence="1 2" key="1">
    <citation type="submission" date="2019-10" db="EMBL/GenBank/DDBJ databases">
        <title>Assembly and Annotation for the nematode Trichostrongylus colubriformis.</title>
        <authorList>
            <person name="Martin J."/>
        </authorList>
    </citation>
    <scope>NUCLEOTIDE SEQUENCE [LARGE SCALE GENOMIC DNA]</scope>
    <source>
        <strain evidence="1">G859</strain>
        <tissue evidence="1">Whole worm</tissue>
    </source>
</reference>
<sequence length="37" mass="4542">MMTILVIEVLQVPLDLMRKRRIYLSEDWQQRCSARIH</sequence>